<dbReference type="Proteomes" id="UP000886289">
    <property type="component" value="Unassembled WGS sequence"/>
</dbReference>
<dbReference type="Pfam" id="PF25601">
    <property type="entry name" value="AAA_lid_14"/>
    <property type="match status" value="1"/>
</dbReference>
<feature type="coiled-coil region" evidence="6">
    <location>
        <begin position="115"/>
        <end position="149"/>
    </location>
</feature>
<dbReference type="SMART" id="SM00382">
    <property type="entry name" value="AAA"/>
    <property type="match status" value="1"/>
</dbReference>
<dbReference type="InterPro" id="IPR058031">
    <property type="entry name" value="AAA_lid_NorR"/>
</dbReference>
<keyword evidence="5" id="KW-0597">Phosphoprotein</keyword>
<dbReference type="GO" id="GO:0000160">
    <property type="term" value="P:phosphorelay signal transduction system"/>
    <property type="evidence" value="ECO:0007669"/>
    <property type="project" value="InterPro"/>
</dbReference>
<proteinExistence type="predicted"/>
<dbReference type="GO" id="GO:0005524">
    <property type="term" value="F:ATP binding"/>
    <property type="evidence" value="ECO:0007669"/>
    <property type="project" value="UniProtKB-KW"/>
</dbReference>
<dbReference type="InterPro" id="IPR009057">
    <property type="entry name" value="Homeodomain-like_sf"/>
</dbReference>
<dbReference type="EMBL" id="DRBS01000361">
    <property type="protein sequence ID" value="HDD45139.1"/>
    <property type="molecule type" value="Genomic_DNA"/>
</dbReference>
<keyword evidence="6" id="KW-0175">Coiled coil</keyword>
<dbReference type="InterPro" id="IPR025944">
    <property type="entry name" value="Sigma_54_int_dom_CS"/>
</dbReference>
<dbReference type="PROSITE" id="PS50110">
    <property type="entry name" value="RESPONSE_REGULATORY"/>
    <property type="match status" value="1"/>
</dbReference>
<dbReference type="Gene3D" id="3.40.50.2300">
    <property type="match status" value="1"/>
</dbReference>
<keyword evidence="1" id="KW-0547">Nucleotide-binding</keyword>
<feature type="domain" description="Response regulatory" evidence="8">
    <location>
        <begin position="6"/>
        <end position="120"/>
    </location>
</feature>
<organism evidence="9">
    <name type="scientific">Desulfofervidus auxilii</name>
    <dbReference type="NCBI Taxonomy" id="1621989"/>
    <lineage>
        <taxon>Bacteria</taxon>
        <taxon>Pseudomonadati</taxon>
        <taxon>Thermodesulfobacteriota</taxon>
        <taxon>Candidatus Desulfofervidia</taxon>
        <taxon>Candidatus Desulfofervidales</taxon>
        <taxon>Candidatus Desulfofervidaceae</taxon>
        <taxon>Candidatus Desulfofervidus</taxon>
    </lineage>
</organism>
<dbReference type="GO" id="GO:0006355">
    <property type="term" value="P:regulation of DNA-templated transcription"/>
    <property type="evidence" value="ECO:0007669"/>
    <property type="project" value="InterPro"/>
</dbReference>
<dbReference type="InterPro" id="IPR003593">
    <property type="entry name" value="AAA+_ATPase"/>
</dbReference>
<evidence type="ECO:0000256" key="3">
    <source>
        <dbReference type="ARBA" id="ARBA00023015"/>
    </source>
</evidence>
<dbReference type="PRINTS" id="PR01590">
    <property type="entry name" value="HTHFIS"/>
</dbReference>
<keyword evidence="2" id="KW-0067">ATP-binding</keyword>
<protein>
    <submittedName>
        <fullName evidence="9">Sigma-54-dependent Fis family transcriptional regulator</fullName>
    </submittedName>
</protein>
<dbReference type="PROSITE" id="PS50045">
    <property type="entry name" value="SIGMA54_INTERACT_4"/>
    <property type="match status" value="1"/>
</dbReference>
<evidence type="ECO:0000313" key="9">
    <source>
        <dbReference type="EMBL" id="HDD45139.1"/>
    </source>
</evidence>
<dbReference type="SUPFAM" id="SSF46689">
    <property type="entry name" value="Homeodomain-like"/>
    <property type="match status" value="1"/>
</dbReference>
<dbReference type="Pfam" id="PF02954">
    <property type="entry name" value="HTH_8"/>
    <property type="match status" value="1"/>
</dbReference>
<dbReference type="GO" id="GO:0043565">
    <property type="term" value="F:sequence-specific DNA binding"/>
    <property type="evidence" value="ECO:0007669"/>
    <property type="project" value="InterPro"/>
</dbReference>
<feature type="domain" description="Sigma-54 factor interaction" evidence="7">
    <location>
        <begin position="145"/>
        <end position="374"/>
    </location>
</feature>
<accession>A0A7C0U3V8</accession>
<dbReference type="InterPro" id="IPR001789">
    <property type="entry name" value="Sig_transdc_resp-reg_receiver"/>
</dbReference>
<name>A0A7C0U3V8_DESA2</name>
<dbReference type="InterPro" id="IPR027417">
    <property type="entry name" value="P-loop_NTPase"/>
</dbReference>
<evidence type="ECO:0000256" key="6">
    <source>
        <dbReference type="SAM" id="Coils"/>
    </source>
</evidence>
<dbReference type="AlphaFoldDB" id="A0A7C0U3V8"/>
<gene>
    <name evidence="9" type="ORF">ENG63_09825</name>
</gene>
<keyword evidence="3" id="KW-0805">Transcription regulation</keyword>
<evidence type="ECO:0000256" key="4">
    <source>
        <dbReference type="ARBA" id="ARBA00023163"/>
    </source>
</evidence>
<dbReference type="Gene3D" id="1.10.8.60">
    <property type="match status" value="1"/>
</dbReference>
<dbReference type="SUPFAM" id="SSF52540">
    <property type="entry name" value="P-loop containing nucleoside triphosphate hydrolases"/>
    <property type="match status" value="1"/>
</dbReference>
<dbReference type="PANTHER" id="PTHR32071:SF119">
    <property type="entry name" value="SIGMA L-DEPENDENT TRANSCRIPTIONAL REGULATOR YPLP-RELATED"/>
    <property type="match status" value="1"/>
</dbReference>
<evidence type="ECO:0000259" key="7">
    <source>
        <dbReference type="PROSITE" id="PS50045"/>
    </source>
</evidence>
<comment type="caution">
    <text evidence="9">The sequence shown here is derived from an EMBL/GenBank/DDBJ whole genome shotgun (WGS) entry which is preliminary data.</text>
</comment>
<evidence type="ECO:0000256" key="2">
    <source>
        <dbReference type="ARBA" id="ARBA00022840"/>
    </source>
</evidence>
<evidence type="ECO:0000256" key="1">
    <source>
        <dbReference type="ARBA" id="ARBA00022741"/>
    </source>
</evidence>
<dbReference type="PANTHER" id="PTHR32071">
    <property type="entry name" value="TRANSCRIPTIONAL REGULATORY PROTEIN"/>
    <property type="match status" value="1"/>
</dbReference>
<sequence length="451" mass="51867">MNEKVKLLVVDDEPIALKNLEYILKKEGYEVVSTQSGVQALKLLEEEEFPVVLTDLRMEKVDGMQILERCRQLYPDSEVIIITAYATIDSAVEAMKKGAYYYIAKPYKLDEVRKVVAEAVKKNRLQKEVKELKQRLEIFENKVTIITEDNNMKKLLETARKVAPTDCNILITGETGTGKELLARYIHEHSRRAKGPMLAINCGAFHEELLANELFGHEKGAFTGANYLKKGLIEMASHGTLFLDEITDMSHAMQTKLLRVIQEKEILRLGGTRPIRVDVRFIAATNQDIHEAVKSGRFRQDLYYRLNVVSLHIPPLCERKGDIPLLSYYFLKKYAITMKKDVKKISSQVMDILMNYDYPGNVRELENIIERGVALCPGDTLLPEHLPEDLRRLKVFTIRGNRRYPTLKEQEKSYILWVLKKVKGNKTKAAEILGIDRVSLWRKLKRYGINI</sequence>
<evidence type="ECO:0000259" key="8">
    <source>
        <dbReference type="PROSITE" id="PS50110"/>
    </source>
</evidence>
<dbReference type="SUPFAM" id="SSF52172">
    <property type="entry name" value="CheY-like"/>
    <property type="match status" value="1"/>
</dbReference>
<dbReference type="CDD" id="cd00009">
    <property type="entry name" value="AAA"/>
    <property type="match status" value="1"/>
</dbReference>
<dbReference type="Pfam" id="PF00158">
    <property type="entry name" value="Sigma54_activat"/>
    <property type="match status" value="1"/>
</dbReference>
<dbReference type="Gene3D" id="3.40.50.300">
    <property type="entry name" value="P-loop containing nucleotide triphosphate hydrolases"/>
    <property type="match status" value="1"/>
</dbReference>
<dbReference type="InterPro" id="IPR025662">
    <property type="entry name" value="Sigma_54_int_dom_ATP-bd_1"/>
</dbReference>
<dbReference type="Gene3D" id="1.10.10.60">
    <property type="entry name" value="Homeodomain-like"/>
    <property type="match status" value="1"/>
</dbReference>
<keyword evidence="4" id="KW-0804">Transcription</keyword>
<dbReference type="InterPro" id="IPR011006">
    <property type="entry name" value="CheY-like_superfamily"/>
</dbReference>
<dbReference type="Pfam" id="PF00072">
    <property type="entry name" value="Response_reg"/>
    <property type="match status" value="1"/>
</dbReference>
<dbReference type="SMART" id="SM00448">
    <property type="entry name" value="REC"/>
    <property type="match status" value="1"/>
</dbReference>
<dbReference type="InterPro" id="IPR002078">
    <property type="entry name" value="Sigma_54_int"/>
</dbReference>
<dbReference type="FunFam" id="3.40.50.300:FF:000006">
    <property type="entry name" value="DNA-binding transcriptional regulator NtrC"/>
    <property type="match status" value="1"/>
</dbReference>
<feature type="modified residue" description="4-aspartylphosphate" evidence="5">
    <location>
        <position position="55"/>
    </location>
</feature>
<dbReference type="PROSITE" id="PS00688">
    <property type="entry name" value="SIGMA54_INTERACT_3"/>
    <property type="match status" value="1"/>
</dbReference>
<reference evidence="9" key="1">
    <citation type="journal article" date="2020" name="mSystems">
        <title>Genome- and Community-Level Interaction Insights into Carbon Utilization and Element Cycling Functions of Hydrothermarchaeota in Hydrothermal Sediment.</title>
        <authorList>
            <person name="Zhou Z."/>
            <person name="Liu Y."/>
            <person name="Xu W."/>
            <person name="Pan J."/>
            <person name="Luo Z.H."/>
            <person name="Li M."/>
        </authorList>
    </citation>
    <scope>NUCLEOTIDE SEQUENCE [LARGE SCALE GENOMIC DNA]</scope>
    <source>
        <strain evidence="9">HyVt-233</strain>
    </source>
</reference>
<dbReference type="InterPro" id="IPR002197">
    <property type="entry name" value="HTH_Fis"/>
</dbReference>
<evidence type="ECO:0000256" key="5">
    <source>
        <dbReference type="PROSITE-ProRule" id="PRU00169"/>
    </source>
</evidence>
<dbReference type="PROSITE" id="PS00675">
    <property type="entry name" value="SIGMA54_INTERACT_1"/>
    <property type="match status" value="1"/>
</dbReference>